<evidence type="ECO:0000259" key="10">
    <source>
        <dbReference type="SMART" id="SM01060"/>
    </source>
</evidence>
<keyword evidence="9" id="KW-0732">Signal</keyword>
<evidence type="ECO:0000256" key="9">
    <source>
        <dbReference type="SAM" id="SignalP"/>
    </source>
</evidence>
<evidence type="ECO:0000256" key="4">
    <source>
        <dbReference type="ARBA" id="ARBA00022723"/>
    </source>
</evidence>
<evidence type="ECO:0000256" key="6">
    <source>
        <dbReference type="ARBA" id="ARBA00023004"/>
    </source>
</evidence>
<dbReference type="AlphaFoldDB" id="A0A512IZB7"/>
<evidence type="ECO:0000256" key="1">
    <source>
        <dbReference type="ARBA" id="ARBA00005329"/>
    </source>
</evidence>
<dbReference type="InterPro" id="IPR011614">
    <property type="entry name" value="Catalase_core"/>
</dbReference>
<evidence type="ECO:0000313" key="14">
    <source>
        <dbReference type="Proteomes" id="UP001156856"/>
    </source>
</evidence>
<evidence type="ECO:0000313" key="12">
    <source>
        <dbReference type="EMBL" id="GLS65984.1"/>
    </source>
</evidence>
<reference evidence="12" key="4">
    <citation type="submission" date="2023-01" db="EMBL/GenBank/DDBJ databases">
        <title>Draft genome sequence of Methylobacterium oxalidis strain NBRC 107715.</title>
        <authorList>
            <person name="Sun Q."/>
            <person name="Mori K."/>
        </authorList>
    </citation>
    <scope>NUCLEOTIDE SEQUENCE</scope>
    <source>
        <strain evidence="12">NBRC 107715</strain>
    </source>
</reference>
<evidence type="ECO:0000256" key="7">
    <source>
        <dbReference type="PIRNR" id="PIRNR000296"/>
    </source>
</evidence>
<dbReference type="SUPFAM" id="SSF56634">
    <property type="entry name" value="Heme-dependent catalase-like"/>
    <property type="match status" value="1"/>
</dbReference>
<evidence type="ECO:0000256" key="2">
    <source>
        <dbReference type="ARBA" id="ARBA00022559"/>
    </source>
</evidence>
<reference evidence="11 13" key="3">
    <citation type="submission" date="2019-07" db="EMBL/GenBank/DDBJ databases">
        <title>Whole genome shotgun sequence of Methylobacterium oxalidis NBRC 107715.</title>
        <authorList>
            <person name="Hosoyama A."/>
            <person name="Uohara A."/>
            <person name="Ohji S."/>
            <person name="Ichikawa N."/>
        </authorList>
    </citation>
    <scope>NUCLEOTIDE SEQUENCE [LARGE SCALE GENOMIC DNA]</scope>
    <source>
        <strain evidence="11 13">NBRC 107715</strain>
    </source>
</reference>
<protein>
    <recommendedName>
        <fullName evidence="7">Catalase-related peroxidase</fullName>
        <ecNumber evidence="7">1.11.1.-</ecNumber>
    </recommendedName>
</protein>
<reference evidence="14" key="2">
    <citation type="journal article" date="2019" name="Int. J. Syst. Evol. Microbiol.">
        <title>The Global Catalogue of Microorganisms (GCM) 10K type strain sequencing project: providing services to taxonomists for standard genome sequencing and annotation.</title>
        <authorList>
            <consortium name="The Broad Institute Genomics Platform"/>
            <consortium name="The Broad Institute Genome Sequencing Center for Infectious Disease"/>
            <person name="Wu L."/>
            <person name="Ma J."/>
        </authorList>
    </citation>
    <scope>NUCLEOTIDE SEQUENCE [LARGE SCALE GENOMIC DNA]</scope>
    <source>
        <strain evidence="14">NBRC 107715</strain>
    </source>
</reference>
<dbReference type="Gene3D" id="1.20.1280.120">
    <property type="match status" value="1"/>
</dbReference>
<dbReference type="EC" id="1.11.1.-" evidence="7"/>
<dbReference type="GO" id="GO:0020037">
    <property type="term" value="F:heme binding"/>
    <property type="evidence" value="ECO:0007669"/>
    <property type="project" value="InterPro"/>
</dbReference>
<dbReference type="EMBL" id="BJZU01000016">
    <property type="protein sequence ID" value="GEP03051.1"/>
    <property type="molecule type" value="Genomic_DNA"/>
</dbReference>
<dbReference type="EMBL" id="BSPK01000084">
    <property type="protein sequence ID" value="GLS65984.1"/>
    <property type="molecule type" value="Genomic_DNA"/>
</dbReference>
<evidence type="ECO:0000256" key="3">
    <source>
        <dbReference type="ARBA" id="ARBA00022617"/>
    </source>
</evidence>
<evidence type="ECO:0000313" key="13">
    <source>
        <dbReference type="Proteomes" id="UP000321960"/>
    </source>
</evidence>
<dbReference type="GO" id="GO:0046872">
    <property type="term" value="F:metal ion binding"/>
    <property type="evidence" value="ECO:0007669"/>
    <property type="project" value="UniProtKB-KW"/>
</dbReference>
<feature type="domain" description="Catalase core" evidence="10">
    <location>
        <begin position="22"/>
        <end position="327"/>
    </location>
</feature>
<keyword evidence="14" id="KW-1185">Reference proteome</keyword>
<dbReference type="Pfam" id="PF00199">
    <property type="entry name" value="Catalase"/>
    <property type="match status" value="1"/>
</dbReference>
<feature type="signal peptide" evidence="9">
    <location>
        <begin position="1"/>
        <end position="26"/>
    </location>
</feature>
<dbReference type="PANTHER" id="PTHR11465">
    <property type="entry name" value="CATALASE"/>
    <property type="match status" value="1"/>
</dbReference>
<reference evidence="12" key="1">
    <citation type="journal article" date="2014" name="Int. J. Syst. Evol. Microbiol.">
        <title>Complete genome of a new Firmicutes species belonging to the dominant human colonic microbiota ('Ruminococcus bicirculans') reveals two chromosomes and a selective capacity to utilize plant glucans.</title>
        <authorList>
            <consortium name="NISC Comparative Sequencing Program"/>
            <person name="Wegmann U."/>
            <person name="Louis P."/>
            <person name="Goesmann A."/>
            <person name="Henrissat B."/>
            <person name="Duncan S.H."/>
            <person name="Flint H.J."/>
        </authorList>
    </citation>
    <scope>NUCLEOTIDE SEQUENCE</scope>
    <source>
        <strain evidence="12">NBRC 107715</strain>
    </source>
</reference>
<comment type="function">
    <text evidence="7">Has an organic peroxide-dependent peroxidase activity.</text>
</comment>
<evidence type="ECO:0000256" key="8">
    <source>
        <dbReference type="PIRSR" id="PIRSR000296-2"/>
    </source>
</evidence>
<feature type="chain" id="PRO_5022083084" description="Catalase-related peroxidase" evidence="9">
    <location>
        <begin position="27"/>
        <end position="328"/>
    </location>
</feature>
<keyword evidence="3 7" id="KW-0349">Heme</keyword>
<keyword evidence="6 7" id="KW-0408">Iron</keyword>
<dbReference type="InterPro" id="IPR018028">
    <property type="entry name" value="Catalase"/>
</dbReference>
<dbReference type="Gene3D" id="2.40.180.10">
    <property type="entry name" value="Catalase core domain"/>
    <property type="match status" value="1"/>
</dbReference>
<dbReference type="GO" id="GO:0042744">
    <property type="term" value="P:hydrogen peroxide catabolic process"/>
    <property type="evidence" value="ECO:0007669"/>
    <property type="project" value="TreeGrafter"/>
</dbReference>
<feature type="binding site" description="axial binding residue" evidence="8">
    <location>
        <position position="319"/>
    </location>
    <ligand>
        <name>heme</name>
        <dbReference type="ChEBI" id="CHEBI:30413"/>
    </ligand>
    <ligandPart>
        <name>Fe</name>
        <dbReference type="ChEBI" id="CHEBI:18248"/>
    </ligandPart>
</feature>
<dbReference type="PROSITE" id="PS51402">
    <property type="entry name" value="CATALASE_3"/>
    <property type="match status" value="1"/>
</dbReference>
<dbReference type="PANTHER" id="PTHR11465:SF9">
    <property type="entry name" value="CATALASE"/>
    <property type="match status" value="1"/>
</dbReference>
<keyword evidence="5 7" id="KW-0560">Oxidoreductase</keyword>
<dbReference type="GO" id="GO:0005737">
    <property type="term" value="C:cytoplasm"/>
    <property type="evidence" value="ECO:0007669"/>
    <property type="project" value="TreeGrafter"/>
</dbReference>
<accession>A0A512IZB7</accession>
<organism evidence="11 13">
    <name type="scientific">Methylobacterium oxalidis</name>
    <dbReference type="NCBI Taxonomy" id="944322"/>
    <lineage>
        <taxon>Bacteria</taxon>
        <taxon>Pseudomonadati</taxon>
        <taxon>Pseudomonadota</taxon>
        <taxon>Alphaproteobacteria</taxon>
        <taxon>Hyphomicrobiales</taxon>
        <taxon>Methylobacteriaceae</taxon>
        <taxon>Methylobacterium</taxon>
    </lineage>
</organism>
<dbReference type="SMART" id="SM01060">
    <property type="entry name" value="Catalase"/>
    <property type="match status" value="1"/>
</dbReference>
<comment type="cofactor">
    <cofactor evidence="7">
        <name>heme</name>
        <dbReference type="ChEBI" id="CHEBI:30413"/>
    </cofactor>
</comment>
<dbReference type="Proteomes" id="UP001156856">
    <property type="component" value="Unassembled WGS sequence"/>
</dbReference>
<comment type="caution">
    <text evidence="11">The sequence shown here is derived from an EMBL/GenBank/DDBJ whole genome shotgun (WGS) entry which is preliminary data.</text>
</comment>
<keyword evidence="2 7" id="KW-0575">Peroxidase</keyword>
<dbReference type="InterPro" id="IPR024168">
    <property type="entry name" value="Catalase_SrpA-type_pred"/>
</dbReference>
<name>A0A512IZB7_9HYPH</name>
<dbReference type="InterPro" id="IPR020835">
    <property type="entry name" value="Catalase_sf"/>
</dbReference>
<keyword evidence="4 7" id="KW-0479">Metal-binding</keyword>
<dbReference type="CDD" id="cd08153">
    <property type="entry name" value="srpA_like"/>
    <property type="match status" value="1"/>
</dbReference>
<dbReference type="PIRSF" id="PIRSF000296">
    <property type="entry name" value="SrpA"/>
    <property type="match status" value="1"/>
</dbReference>
<dbReference type="Proteomes" id="UP000321960">
    <property type="component" value="Unassembled WGS sequence"/>
</dbReference>
<proteinExistence type="inferred from homology"/>
<evidence type="ECO:0000313" key="11">
    <source>
        <dbReference type="EMBL" id="GEP03051.1"/>
    </source>
</evidence>
<evidence type="ECO:0000256" key="5">
    <source>
        <dbReference type="ARBA" id="ARBA00023002"/>
    </source>
</evidence>
<gene>
    <name evidence="12" type="ORF">GCM10007888_43660</name>
    <name evidence="11" type="ORF">MOX02_10890</name>
</gene>
<comment type="similarity">
    <text evidence="1 7">Belongs to the catalase family.</text>
</comment>
<dbReference type="GO" id="GO:0004096">
    <property type="term" value="F:catalase activity"/>
    <property type="evidence" value="ECO:0007669"/>
    <property type="project" value="InterPro"/>
</dbReference>
<dbReference type="GO" id="GO:0042542">
    <property type="term" value="P:response to hydrogen peroxide"/>
    <property type="evidence" value="ECO:0007669"/>
    <property type="project" value="TreeGrafter"/>
</dbReference>
<sequence length="328" mass="34486">MFRAVAVPVIGAAVLTLPTLPTPAQAADTQSLVDALRAAAGKPPGVRATFAKGQCVRGTYTPSADAGQVTRSLSFTRPWPLVGRFSVGGGNPSAPDTTKTVLRGFSIKILSEGGDTHLLFENAPVHFARTLDQMLGFLQVRAPGPDGKANPEAIAAFAKANPETTRQSAFVAGKPLPGSYAGIVYWGVHTFTGTNLAGQTVPFKFKVVPGAGEIGLSDEEAKGKSAQFLVAELTERIARAPVTFDVVALLAEPGDDLTGDITQRWKNEDERRALKLGTIAVDALEPNETCDEGIFDPGRLADGLGAPDDEIFAARRTAYGISFGQRAK</sequence>